<dbReference type="EMBL" id="UZAU01000183">
    <property type="status" value="NOT_ANNOTATED_CDS"/>
    <property type="molecule type" value="Genomic_DNA"/>
</dbReference>
<dbReference type="EnsemblPlants" id="evm.model.02.1371">
    <property type="protein sequence ID" value="cds.evm.model.02.1371"/>
    <property type="gene ID" value="evm.TU.02.1371"/>
</dbReference>
<accession>A0A803NTD4</accession>
<reference evidence="2" key="1">
    <citation type="submission" date="2018-11" db="EMBL/GenBank/DDBJ databases">
        <authorList>
            <person name="Grassa J C."/>
        </authorList>
    </citation>
    <scope>NUCLEOTIDE SEQUENCE [LARGE SCALE GENOMIC DNA]</scope>
</reference>
<reference evidence="2" key="2">
    <citation type="submission" date="2021-03" db="UniProtKB">
        <authorList>
            <consortium name="EnsemblPlants"/>
        </authorList>
    </citation>
    <scope>IDENTIFICATION</scope>
</reference>
<keyword evidence="3" id="KW-1185">Reference proteome</keyword>
<evidence type="ECO:0000256" key="1">
    <source>
        <dbReference type="SAM" id="MobiDB-lite"/>
    </source>
</evidence>
<name>A0A803NTD4_CANSA</name>
<dbReference type="Gramene" id="evm.model.02.1371">
    <property type="protein sequence ID" value="cds.evm.model.02.1371"/>
    <property type="gene ID" value="evm.TU.02.1371"/>
</dbReference>
<evidence type="ECO:0000313" key="3">
    <source>
        <dbReference type="Proteomes" id="UP000596661"/>
    </source>
</evidence>
<feature type="compositionally biased region" description="Low complexity" evidence="1">
    <location>
        <begin position="337"/>
        <end position="357"/>
    </location>
</feature>
<dbReference type="AlphaFoldDB" id="A0A803NTD4"/>
<feature type="region of interest" description="Disordered" evidence="1">
    <location>
        <begin position="319"/>
        <end position="357"/>
    </location>
</feature>
<proteinExistence type="predicted"/>
<protein>
    <submittedName>
        <fullName evidence="2">Uncharacterized protein</fullName>
    </submittedName>
</protein>
<feature type="compositionally biased region" description="Basic and acidic residues" evidence="1">
    <location>
        <begin position="319"/>
        <end position="329"/>
    </location>
</feature>
<organism evidence="2 3">
    <name type="scientific">Cannabis sativa</name>
    <name type="common">Hemp</name>
    <name type="synonym">Marijuana</name>
    <dbReference type="NCBI Taxonomy" id="3483"/>
    <lineage>
        <taxon>Eukaryota</taxon>
        <taxon>Viridiplantae</taxon>
        <taxon>Streptophyta</taxon>
        <taxon>Embryophyta</taxon>
        <taxon>Tracheophyta</taxon>
        <taxon>Spermatophyta</taxon>
        <taxon>Magnoliopsida</taxon>
        <taxon>eudicotyledons</taxon>
        <taxon>Gunneridae</taxon>
        <taxon>Pentapetalae</taxon>
        <taxon>rosids</taxon>
        <taxon>fabids</taxon>
        <taxon>Rosales</taxon>
        <taxon>Cannabaceae</taxon>
        <taxon>Cannabis</taxon>
    </lineage>
</organism>
<sequence>MGRCRQCRSVWIKVVVFPMKAFNESNVHRIEEWKECDRSYPKNNNCMWLSGNARMLVALPKNKYYGWKAHKVRGRKHWIYFKFEKIPLLYYRCGIGPRLGWERRSSEGRLSNGRGEDQELLKLKVGITMNIISKILGMITRKEWGHIMIREKVANNKKSPIRVQNQSWGVESIKVASVTGSKRKEEGVGELIDERKRKDEVALSGKKEIKKSRWIRKEGRIAEGWWISILVAGSPRSKTPFKEKLRKELWSPTLCGGPGNVNGCGVLAHEWKADSVVIGSTSCKCSWVYLCFLISDGEERRFSWLGCCEKSIPDLHKKGGFRKEKERNDGGFSEKPTNQQETVSQQNQQEQSNNTTTMPIMSDRMIKRMHFQHGGGHCRGFVMVTASWAVEAQDQGLLYQAREHYAATVIQTAFRGIWPIQVRSASPVVGEKTKLPHILSNQALRSNYYYNGRVGSTTSTASGRDLLTEREREVGLMLKRLSPVPDPYGGGMVYGRGLWP</sequence>
<dbReference type="Proteomes" id="UP000596661">
    <property type="component" value="Chromosome 2"/>
</dbReference>
<evidence type="ECO:0000313" key="2">
    <source>
        <dbReference type="EnsemblPlants" id="cds.evm.model.02.1371"/>
    </source>
</evidence>